<keyword evidence="1" id="KW-0808">Transferase</keyword>
<proteinExistence type="predicted"/>
<keyword evidence="5" id="KW-0378">Hydrolase</keyword>
<dbReference type="SUPFAM" id="SSF53098">
    <property type="entry name" value="Ribonuclease H-like"/>
    <property type="match status" value="1"/>
</dbReference>
<evidence type="ECO:0000259" key="7">
    <source>
        <dbReference type="Pfam" id="PF17917"/>
    </source>
</evidence>
<dbReference type="GO" id="GO:0016787">
    <property type="term" value="F:hydrolase activity"/>
    <property type="evidence" value="ECO:0007669"/>
    <property type="project" value="UniProtKB-KW"/>
</dbReference>
<dbReference type="EMBL" id="JAJFAZ020000003">
    <property type="protein sequence ID" value="KAI5338104.1"/>
    <property type="molecule type" value="Genomic_DNA"/>
</dbReference>
<protein>
    <recommendedName>
        <fullName evidence="7">Reverse transcriptase RNase H-like domain-containing protein</fullName>
    </recommendedName>
</protein>
<name>A0AAD4W8P0_PRUDU</name>
<accession>A0AAD4W8P0</accession>
<dbReference type="InterPro" id="IPR036397">
    <property type="entry name" value="RNaseH_sf"/>
</dbReference>
<keyword evidence="4" id="KW-0255">Endonuclease</keyword>
<dbReference type="Gene3D" id="3.30.420.10">
    <property type="entry name" value="Ribonuclease H-like superfamily/Ribonuclease H"/>
    <property type="match status" value="1"/>
</dbReference>
<evidence type="ECO:0000256" key="4">
    <source>
        <dbReference type="ARBA" id="ARBA00022759"/>
    </source>
</evidence>
<evidence type="ECO:0000256" key="6">
    <source>
        <dbReference type="ARBA" id="ARBA00022918"/>
    </source>
</evidence>
<evidence type="ECO:0000256" key="1">
    <source>
        <dbReference type="ARBA" id="ARBA00022679"/>
    </source>
</evidence>
<evidence type="ECO:0000256" key="3">
    <source>
        <dbReference type="ARBA" id="ARBA00022722"/>
    </source>
</evidence>
<dbReference type="Pfam" id="PF17917">
    <property type="entry name" value="RT_RNaseH"/>
    <property type="match status" value="1"/>
</dbReference>
<dbReference type="GO" id="GO:0003676">
    <property type="term" value="F:nucleic acid binding"/>
    <property type="evidence" value="ECO:0007669"/>
    <property type="project" value="InterPro"/>
</dbReference>
<dbReference type="PANTHER" id="PTHR48475">
    <property type="entry name" value="RIBONUCLEASE H"/>
    <property type="match status" value="1"/>
</dbReference>
<evidence type="ECO:0000313" key="8">
    <source>
        <dbReference type="EMBL" id="KAI5338104.1"/>
    </source>
</evidence>
<comment type="caution">
    <text evidence="8">The sequence shown here is derived from an EMBL/GenBank/DDBJ whole genome shotgun (WGS) entry which is preliminary data.</text>
</comment>
<keyword evidence="3" id="KW-0540">Nuclease</keyword>
<dbReference type="GO" id="GO:0004519">
    <property type="term" value="F:endonuclease activity"/>
    <property type="evidence" value="ECO:0007669"/>
    <property type="project" value="UniProtKB-KW"/>
</dbReference>
<organism evidence="8 9">
    <name type="scientific">Prunus dulcis</name>
    <name type="common">Almond</name>
    <name type="synonym">Amygdalus dulcis</name>
    <dbReference type="NCBI Taxonomy" id="3755"/>
    <lineage>
        <taxon>Eukaryota</taxon>
        <taxon>Viridiplantae</taxon>
        <taxon>Streptophyta</taxon>
        <taxon>Embryophyta</taxon>
        <taxon>Tracheophyta</taxon>
        <taxon>Spermatophyta</taxon>
        <taxon>Magnoliopsida</taxon>
        <taxon>eudicotyledons</taxon>
        <taxon>Gunneridae</taxon>
        <taxon>Pentapetalae</taxon>
        <taxon>rosids</taxon>
        <taxon>fabids</taxon>
        <taxon>Rosales</taxon>
        <taxon>Rosaceae</taxon>
        <taxon>Amygdaloideae</taxon>
        <taxon>Amygdaleae</taxon>
        <taxon>Prunus</taxon>
    </lineage>
</organism>
<dbReference type="GO" id="GO:0003964">
    <property type="term" value="F:RNA-directed DNA polymerase activity"/>
    <property type="evidence" value="ECO:0007669"/>
    <property type="project" value="UniProtKB-KW"/>
</dbReference>
<sequence length="171" mass="19526">MLSKPVPGDDLFIYLAVSNSVVSFALIRKELGAQHSIFYTSKSLLDAETRYSKMERLILSLIVYARKLRPYYQAHRIIVVTKFSLRSILHNLDASQQLMKWAIELTSNNEAEYETLLVGLHATNELSIKGLAIYSDSQLITNQGSSEYMAKHPRMIQYLDKVPTFTIQQIP</sequence>
<reference evidence="8 9" key="1">
    <citation type="journal article" date="2022" name="G3 (Bethesda)">
        <title>Whole-genome sequence and methylome profiling of the almond [Prunus dulcis (Mill.) D.A. Webb] cultivar 'Nonpareil'.</title>
        <authorList>
            <person name="D'Amico-Willman K.M."/>
            <person name="Ouma W.Z."/>
            <person name="Meulia T."/>
            <person name="Sideli G.M."/>
            <person name="Gradziel T.M."/>
            <person name="Fresnedo-Ramirez J."/>
        </authorList>
    </citation>
    <scope>NUCLEOTIDE SEQUENCE [LARGE SCALE GENOMIC DNA]</scope>
    <source>
        <strain evidence="8">Clone GOH B32 T37-40</strain>
    </source>
</reference>
<evidence type="ECO:0000256" key="2">
    <source>
        <dbReference type="ARBA" id="ARBA00022695"/>
    </source>
</evidence>
<dbReference type="InterPro" id="IPR043502">
    <property type="entry name" value="DNA/RNA_pol_sf"/>
</dbReference>
<feature type="domain" description="Reverse transcriptase RNase H-like" evidence="7">
    <location>
        <begin position="9"/>
        <end position="106"/>
    </location>
</feature>
<keyword evidence="2" id="KW-0548">Nucleotidyltransferase</keyword>
<dbReference type="PANTHER" id="PTHR48475:SF2">
    <property type="entry name" value="RIBONUCLEASE H"/>
    <property type="match status" value="1"/>
</dbReference>
<evidence type="ECO:0000313" key="9">
    <source>
        <dbReference type="Proteomes" id="UP001054821"/>
    </source>
</evidence>
<gene>
    <name evidence="8" type="ORF">L3X38_017375</name>
</gene>
<keyword evidence="6" id="KW-0695">RNA-directed DNA polymerase</keyword>
<dbReference type="SUPFAM" id="SSF56672">
    <property type="entry name" value="DNA/RNA polymerases"/>
    <property type="match status" value="1"/>
</dbReference>
<evidence type="ECO:0000256" key="5">
    <source>
        <dbReference type="ARBA" id="ARBA00022801"/>
    </source>
</evidence>
<dbReference type="AlphaFoldDB" id="A0AAD4W8P0"/>
<dbReference type="Proteomes" id="UP001054821">
    <property type="component" value="Chromosome 3"/>
</dbReference>
<dbReference type="InterPro" id="IPR012337">
    <property type="entry name" value="RNaseH-like_sf"/>
</dbReference>
<dbReference type="InterPro" id="IPR041373">
    <property type="entry name" value="RT_RNaseH"/>
</dbReference>
<keyword evidence="9" id="KW-1185">Reference proteome</keyword>